<protein>
    <submittedName>
        <fullName evidence="1">Uncharacterized protein</fullName>
    </submittedName>
</protein>
<keyword evidence="2" id="KW-1185">Reference proteome</keyword>
<comment type="caution">
    <text evidence="1">The sequence shown here is derived from an EMBL/GenBank/DDBJ whole genome shotgun (WGS) entry which is preliminary data.</text>
</comment>
<gene>
    <name evidence="1" type="ORF">MLD38_023585</name>
</gene>
<name>A0ACB9NR05_9MYRT</name>
<evidence type="ECO:0000313" key="1">
    <source>
        <dbReference type="EMBL" id="KAI4338538.1"/>
    </source>
</evidence>
<reference evidence="2" key="1">
    <citation type="journal article" date="2023" name="Front. Plant Sci.">
        <title>Chromosomal-level genome assembly of Melastoma candidum provides insights into trichome evolution.</title>
        <authorList>
            <person name="Zhong Y."/>
            <person name="Wu W."/>
            <person name="Sun C."/>
            <person name="Zou P."/>
            <person name="Liu Y."/>
            <person name="Dai S."/>
            <person name="Zhou R."/>
        </authorList>
    </citation>
    <scope>NUCLEOTIDE SEQUENCE [LARGE SCALE GENOMIC DNA]</scope>
</reference>
<proteinExistence type="predicted"/>
<evidence type="ECO:0000313" key="2">
    <source>
        <dbReference type="Proteomes" id="UP001057402"/>
    </source>
</evidence>
<organism evidence="1 2">
    <name type="scientific">Melastoma candidum</name>
    <dbReference type="NCBI Taxonomy" id="119954"/>
    <lineage>
        <taxon>Eukaryota</taxon>
        <taxon>Viridiplantae</taxon>
        <taxon>Streptophyta</taxon>
        <taxon>Embryophyta</taxon>
        <taxon>Tracheophyta</taxon>
        <taxon>Spermatophyta</taxon>
        <taxon>Magnoliopsida</taxon>
        <taxon>eudicotyledons</taxon>
        <taxon>Gunneridae</taxon>
        <taxon>Pentapetalae</taxon>
        <taxon>rosids</taxon>
        <taxon>malvids</taxon>
        <taxon>Myrtales</taxon>
        <taxon>Melastomataceae</taxon>
        <taxon>Melastomatoideae</taxon>
        <taxon>Melastomateae</taxon>
        <taxon>Melastoma</taxon>
    </lineage>
</organism>
<accession>A0ACB9NR05</accession>
<dbReference type="Proteomes" id="UP001057402">
    <property type="component" value="Chromosome 7"/>
</dbReference>
<dbReference type="EMBL" id="CM042886">
    <property type="protein sequence ID" value="KAI4338538.1"/>
    <property type="molecule type" value="Genomic_DNA"/>
</dbReference>
<sequence length="174" mass="18967">MAGVCSNVLSFFLLCCRSKLGWNQHNSVVAALIPVIYLVTIKQPYPQPRCNGNVNIFHFQDNPSAWTGAVILQERNEGVPRSDDAGPGGANRCRWCRRTTETICNVTVAGLEQRLPSVRAQPPTGACCWALKPANFPCFCQYMNSPVAETMGIGIDIAMKLPEVCNITGAPTHC</sequence>